<comment type="caution">
    <text evidence="4">The sequence shown here is derived from an EMBL/GenBank/DDBJ whole genome shotgun (WGS) entry which is preliminary data.</text>
</comment>
<reference evidence="4 5" key="1">
    <citation type="journal article" date="2023" name="Commun. Biol.">
        <title>Genome analysis of Parmales, the sister group of diatoms, reveals the evolutionary specialization of diatoms from phago-mixotrophs to photoautotrophs.</title>
        <authorList>
            <person name="Ban H."/>
            <person name="Sato S."/>
            <person name="Yoshikawa S."/>
            <person name="Yamada K."/>
            <person name="Nakamura Y."/>
            <person name="Ichinomiya M."/>
            <person name="Sato N."/>
            <person name="Blanc-Mathieu R."/>
            <person name="Endo H."/>
            <person name="Kuwata A."/>
            <person name="Ogata H."/>
        </authorList>
    </citation>
    <scope>NUCLEOTIDE SEQUENCE [LARGE SCALE GENOMIC DNA]</scope>
</reference>
<dbReference type="EMBL" id="BRYB01004561">
    <property type="protein sequence ID" value="GMI33379.1"/>
    <property type="molecule type" value="Genomic_DNA"/>
</dbReference>
<sequence>RSRERNRVHARKMRQRKKLQVQTLSLRANELKLEQQRLKQIVRDRRTADIMVALMASPSAAAATADAEFGDDILRILNRANEDIPDGRDVKEQSCKLMPSLTDMYTAGGEGMEEGMVEGGIDYGLLAKPRENCSKDELDKMRKERNKMHAKRTRDRKKIFNKEMAKVIEVLDMENLKLRAMMKEKFPGDLFSISTQPETPRSIDALSAAACNMEGIGDCDGDHDDARASDDLLAKMKDPVTTAAVACSTTSALSSEPPSKRFKARAEEDEGAGEDESSSGSSGSSGAGSAASAGGTPAQVSVTSGEAPGRIGSSSNSDCSFETR</sequence>
<feature type="non-terminal residue" evidence="4">
    <location>
        <position position="1"/>
    </location>
</feature>
<evidence type="ECO:0000313" key="4">
    <source>
        <dbReference type="EMBL" id="GMI33379.1"/>
    </source>
</evidence>
<evidence type="ECO:0000256" key="1">
    <source>
        <dbReference type="SAM" id="Coils"/>
    </source>
</evidence>
<evidence type="ECO:0000256" key="2">
    <source>
        <dbReference type="SAM" id="MobiDB-lite"/>
    </source>
</evidence>
<protein>
    <recommendedName>
        <fullName evidence="3">BZIP domain-containing protein</fullName>
    </recommendedName>
</protein>
<keyword evidence="5" id="KW-1185">Reference proteome</keyword>
<keyword evidence="1" id="KW-0175">Coiled coil</keyword>
<dbReference type="InterPro" id="IPR004827">
    <property type="entry name" value="bZIP"/>
</dbReference>
<dbReference type="Gene3D" id="1.20.5.170">
    <property type="match status" value="1"/>
</dbReference>
<feature type="compositionally biased region" description="Low complexity" evidence="2">
    <location>
        <begin position="278"/>
        <end position="295"/>
    </location>
</feature>
<feature type="coiled-coil region" evidence="1">
    <location>
        <begin position="14"/>
        <end position="41"/>
    </location>
</feature>
<dbReference type="PROSITE" id="PS50217">
    <property type="entry name" value="BZIP"/>
    <property type="match status" value="1"/>
</dbReference>
<feature type="region of interest" description="Disordered" evidence="2">
    <location>
        <begin position="248"/>
        <end position="324"/>
    </location>
</feature>
<feature type="domain" description="BZIP" evidence="3">
    <location>
        <begin position="1"/>
        <end position="40"/>
    </location>
</feature>
<dbReference type="InterPro" id="IPR046347">
    <property type="entry name" value="bZIP_sf"/>
</dbReference>
<dbReference type="SUPFAM" id="SSF57959">
    <property type="entry name" value="Leucine zipper domain"/>
    <property type="match status" value="2"/>
</dbReference>
<name>A0ABQ6MUA2_9STRA</name>
<gene>
    <name evidence="4" type="ORF">TeGR_g6340</name>
</gene>
<evidence type="ECO:0000259" key="3">
    <source>
        <dbReference type="PROSITE" id="PS50217"/>
    </source>
</evidence>
<proteinExistence type="predicted"/>
<evidence type="ECO:0000313" key="5">
    <source>
        <dbReference type="Proteomes" id="UP001165060"/>
    </source>
</evidence>
<feature type="compositionally biased region" description="Acidic residues" evidence="2">
    <location>
        <begin position="267"/>
        <end position="277"/>
    </location>
</feature>
<organism evidence="4 5">
    <name type="scientific">Tetraparma gracilis</name>
    <dbReference type="NCBI Taxonomy" id="2962635"/>
    <lineage>
        <taxon>Eukaryota</taxon>
        <taxon>Sar</taxon>
        <taxon>Stramenopiles</taxon>
        <taxon>Ochrophyta</taxon>
        <taxon>Bolidophyceae</taxon>
        <taxon>Parmales</taxon>
        <taxon>Triparmaceae</taxon>
        <taxon>Tetraparma</taxon>
    </lineage>
</organism>
<dbReference type="Proteomes" id="UP001165060">
    <property type="component" value="Unassembled WGS sequence"/>
</dbReference>
<dbReference type="CDD" id="cd14809">
    <property type="entry name" value="bZIP_AUREO-like"/>
    <property type="match status" value="1"/>
</dbReference>
<feature type="compositionally biased region" description="Polar residues" evidence="2">
    <location>
        <begin position="312"/>
        <end position="324"/>
    </location>
</feature>
<accession>A0ABQ6MUA2</accession>